<dbReference type="KEGG" id="sroi:IAG44_23250"/>
<evidence type="ECO:0000313" key="1">
    <source>
        <dbReference type="EMBL" id="QNP72044.1"/>
    </source>
</evidence>
<gene>
    <name evidence="1" type="ORF">IAG44_23250</name>
</gene>
<name>A0A7H0IGX8_9ACTN</name>
<dbReference type="RefSeq" id="WP_187749001.1">
    <property type="nucleotide sequence ID" value="NZ_CP060828.1"/>
</dbReference>
<reference evidence="1 2" key="1">
    <citation type="submission" date="2020-08" db="EMBL/GenBank/DDBJ databases">
        <title>A novel species.</title>
        <authorList>
            <person name="Gao J."/>
        </authorList>
    </citation>
    <scope>NUCLEOTIDE SEQUENCE [LARGE SCALE GENOMIC DNA]</scope>
    <source>
        <strain evidence="1 2">CRXT-G-22</strain>
    </source>
</reference>
<dbReference type="AlphaFoldDB" id="A0A7H0IGX8"/>
<proteinExistence type="predicted"/>
<evidence type="ECO:0008006" key="3">
    <source>
        <dbReference type="Google" id="ProtNLM"/>
    </source>
</evidence>
<accession>A0A7H0IGX8</accession>
<sequence>METLAASLIAVLGTLLGAGLTHRFQVRATERTERFARDERARAERMDVYSAYAGALVNYRRALVDRWFREHEDGPGEEVTAARMNGYELRSVVQEALFRVQMVAPDDKLVELAREALHHIDQLHKAPDRDEMDARRDSTRARITGFVSAAKETL</sequence>
<organism evidence="1 2">
    <name type="scientific">Streptomyces roseirectus</name>
    <dbReference type="NCBI Taxonomy" id="2768066"/>
    <lineage>
        <taxon>Bacteria</taxon>
        <taxon>Bacillati</taxon>
        <taxon>Actinomycetota</taxon>
        <taxon>Actinomycetes</taxon>
        <taxon>Kitasatosporales</taxon>
        <taxon>Streptomycetaceae</taxon>
        <taxon>Streptomyces</taxon>
    </lineage>
</organism>
<dbReference type="EMBL" id="CP060828">
    <property type="protein sequence ID" value="QNP72044.1"/>
    <property type="molecule type" value="Genomic_DNA"/>
</dbReference>
<dbReference type="Proteomes" id="UP000516052">
    <property type="component" value="Chromosome"/>
</dbReference>
<protein>
    <recommendedName>
        <fullName evidence="3">Protein kilB</fullName>
    </recommendedName>
</protein>
<keyword evidence="2" id="KW-1185">Reference proteome</keyword>
<evidence type="ECO:0000313" key="2">
    <source>
        <dbReference type="Proteomes" id="UP000516052"/>
    </source>
</evidence>